<sequence length="607" mass="66657">MKQNLIVGQSVDDGSGDYLRKGGLKINNNFDDLYSELGDGSVPFAAGAWKTFKASPTGTTLNAKFGQAFAINTQAARVNVQLPKGTANDYNKVIKLRDVWSTWRLSPITVIPAQGDTLKGSASPKIFNTNFQDLELVYCAPGRWEYIENKTVDKLTNGNLSTVAKKSIIATAGQTDFLNIFDGVEYNEDSLNVYRRGNILYYGETSVMDKANADYGSPGTVAGQLVELNGKDIRLKVPCVEGEVITFETFLDGIGVYRSSYNKLAIQIRDSAQTTSQTIPGSMIVDNLATLRRITLDDMGVLPGVGVNPNSLEISLNGKELLEAGTAGLPLFYCEGAEGGYAEDCINNGGQWVNSNQDYRLEFDSTGTNVEAIIFGEAFEDKDLLTVRWFNNNIGTTMDIDDIMAETDQVYMNAEQLVTLKNRIEYTNYDEPNQKNMRPVADDIMIKVNNIAAFFDVIYPIGTIYENAHNHANPADYMGFGVWKLYSQGRVTAGWNNDSSDPYFSRNNNNLNENGQPSLTAGGTVGDLTFTLGKEHIPELMSRDKVLISDPEHGSVVIGGCQLDPDAQGPGYSKYREDTVAVNNGVVPNDITKIQPTITVYRWIRVG</sequence>
<dbReference type="KEGG" id="vg:26518566"/>
<evidence type="ECO:0000259" key="3">
    <source>
        <dbReference type="Pfam" id="PF21939"/>
    </source>
</evidence>
<feature type="disulfide bond" description="Interchain (with GP7); alternate" evidence="1">
    <location>
        <position position="561"/>
    </location>
</feature>
<dbReference type="GO" id="GO:0098025">
    <property type="term" value="C:virus tail, baseplate"/>
    <property type="evidence" value="ECO:0007669"/>
    <property type="project" value="UniProtKB-UniRule"/>
</dbReference>
<evidence type="ECO:0000259" key="5">
    <source>
        <dbReference type="Pfam" id="PF23618"/>
    </source>
</evidence>
<dbReference type="InterPro" id="IPR053827">
    <property type="entry name" value="Gp10_C"/>
</dbReference>
<feature type="domain" description="Baseplate protein gp9-like C-terminal" evidence="5">
    <location>
        <begin position="161"/>
        <end position="267"/>
    </location>
</feature>
<feature type="disulfide bond" description="Interchain; alternate" evidence="1">
    <location>
        <position position="561"/>
    </location>
</feature>
<gene>
    <name evidence="6" type="ORF">JD18_151</name>
</gene>
<dbReference type="GeneID" id="26518566"/>
<dbReference type="EMBL" id="KT239446">
    <property type="protein sequence ID" value="AKY02022.1"/>
    <property type="molecule type" value="Genomic_DNA"/>
</dbReference>
<protein>
    <recommendedName>
        <fullName evidence="1">Baseplate wedge protein gp10</fullName>
    </recommendedName>
</protein>
<name>A0A0K1Y4V3_9CAUD</name>
<dbReference type="Pfam" id="PF23618">
    <property type="entry name" value="T4_gp9_10_C"/>
    <property type="match status" value="1"/>
</dbReference>
<dbReference type="InterPro" id="IPR036240">
    <property type="entry name" value="Gp9-like_sf"/>
</dbReference>
<reference evidence="6 7" key="1">
    <citation type="submission" date="2015-07" db="EMBL/GenBank/DDBJ databases">
        <title>Isolation and characterization of JD18-a novel lytic bacteriophage for Klebsiella pneumoniae.</title>
        <authorList>
            <person name="Fan J."/>
            <person name="Zhang X."/>
            <person name="Guo X."/>
            <person name="He P."/>
            <person name="Zhang Y."/>
        </authorList>
    </citation>
    <scope>NUCLEOTIDE SEQUENCE [LARGE SCALE GENOMIC DNA]</scope>
</reference>
<keyword evidence="1" id="KW-1245">Viral tail assembly</keyword>
<dbReference type="Pfam" id="PF07880">
    <property type="entry name" value="T4_gp9_10_N"/>
    <property type="match status" value="1"/>
</dbReference>
<dbReference type="HAMAP" id="MF_04106">
    <property type="entry name" value="BP10_T4"/>
    <property type="match status" value="1"/>
</dbReference>
<evidence type="ECO:0000313" key="7">
    <source>
        <dbReference type="Proteomes" id="UP000204179"/>
    </source>
</evidence>
<comment type="induction">
    <text evidence="1">Expressed in the late phase of the viral replicative cycle.</text>
</comment>
<dbReference type="InterPro" id="IPR034695">
    <property type="entry name" value="BP10_T4"/>
</dbReference>
<organism evidence="6 7">
    <name type="scientific">Klebsiella phage JD18</name>
    <dbReference type="NCBI Taxonomy" id="1698360"/>
    <lineage>
        <taxon>Viruses</taxon>
        <taxon>Duplodnaviria</taxon>
        <taxon>Heunggongvirae</taxon>
        <taxon>Uroviricota</taxon>
        <taxon>Caudoviricetes</taxon>
        <taxon>Pantevenvirales</taxon>
        <taxon>Straboviridae</taxon>
        <taxon>Tevenvirinae</taxon>
        <taxon>Jiaodavirus</taxon>
        <taxon>Jiaodavirus jd18</taxon>
    </lineage>
</organism>
<dbReference type="InterPro" id="IPR008987">
    <property type="entry name" value="Baseplate_struct_prot_Gp9/10_N"/>
</dbReference>
<evidence type="ECO:0000259" key="2">
    <source>
        <dbReference type="Pfam" id="PF07880"/>
    </source>
</evidence>
<keyword evidence="1" id="KW-1188">Viral release from host cell</keyword>
<evidence type="ECO:0000313" key="6">
    <source>
        <dbReference type="EMBL" id="AKY02022.1"/>
    </source>
</evidence>
<evidence type="ECO:0000256" key="1">
    <source>
        <dbReference type="HAMAP-Rule" id="MF_04106"/>
    </source>
</evidence>
<dbReference type="GO" id="GO:0098003">
    <property type="term" value="P:viral tail assembly"/>
    <property type="evidence" value="ECO:0007669"/>
    <property type="project" value="UniProtKB-KW"/>
</dbReference>
<dbReference type="Gene3D" id="1.20.5.960">
    <property type="entry name" value="Bacteriophage t4 gene product 9 (gp9)"/>
    <property type="match status" value="1"/>
</dbReference>
<dbReference type="InterPro" id="IPR056391">
    <property type="entry name" value="Baseplate_gp9_C"/>
</dbReference>
<feature type="domain" description="Baseplate structural protein Gp10 C-terminal" evidence="3">
    <location>
        <begin position="454"/>
        <end position="606"/>
    </location>
</feature>
<dbReference type="Proteomes" id="UP000204179">
    <property type="component" value="Segment"/>
</dbReference>
<comment type="similarity">
    <text evidence="1">Belongs to the T4likevirus baseplate wedge protein gp10 family.</text>
</comment>
<keyword evidence="1" id="KW-0946">Virion</keyword>
<feature type="domain" description="Baseplate wedge protein gp10" evidence="4">
    <location>
        <begin position="270"/>
        <end position="392"/>
    </location>
</feature>
<dbReference type="Pfam" id="PF21939">
    <property type="entry name" value="Gp10_C"/>
    <property type="match status" value="1"/>
</dbReference>
<dbReference type="RefSeq" id="YP_009190732.1">
    <property type="nucleotide sequence ID" value="NC_028686.1"/>
</dbReference>
<comment type="subcellular location">
    <subcellularLocation>
        <location evidence="1">Virion</location>
    </subcellularLocation>
    <text evidence="1">Present in the baseplate.</text>
</comment>
<feature type="domain" description="Baseplate structural protein Gp9/Gp10 N-terminal" evidence="2">
    <location>
        <begin position="2"/>
        <end position="146"/>
    </location>
</feature>
<dbReference type="InterPro" id="IPR054430">
    <property type="entry name" value="Gp10_D3"/>
</dbReference>
<keyword evidence="1" id="KW-1226">Viral baseplate protein</keyword>
<keyword evidence="1" id="KW-1227">Viral tail protein</keyword>
<accession>A0A0K1Y4V3</accession>
<evidence type="ECO:0000259" key="4">
    <source>
        <dbReference type="Pfam" id="PF22670"/>
    </source>
</evidence>
<keyword evidence="1" id="KW-1015">Disulfide bond</keyword>
<keyword evidence="7" id="KW-1185">Reference proteome</keyword>
<comment type="function">
    <text evidence="1">Baseplate protein. Involved in the tail assembly.</text>
</comment>
<dbReference type="Pfam" id="PF22670">
    <property type="entry name" value="Gp10_D3"/>
    <property type="match status" value="1"/>
</dbReference>
<dbReference type="GO" id="GO:0019076">
    <property type="term" value="P:viral release from host cell"/>
    <property type="evidence" value="ECO:0007669"/>
    <property type="project" value="InterPro"/>
</dbReference>
<keyword evidence="1" id="KW-0426">Late protein</keyword>
<dbReference type="SUPFAM" id="SSF50017">
    <property type="entry name" value="gp9"/>
    <property type="match status" value="1"/>
</dbReference>
<comment type="subunit">
    <text evidence="1">Homotrimer; disulfide-linked. Heteromultimer with gp7; a gp10 molecule is disulfide-linked to gp7 and the other two remaining gp10 molecules form a disulfide bond.</text>
</comment>
<proteinExistence type="evidence at transcript level"/>